<dbReference type="SUPFAM" id="SSF48452">
    <property type="entry name" value="TPR-like"/>
    <property type="match status" value="1"/>
</dbReference>
<dbReference type="InterPro" id="IPR011990">
    <property type="entry name" value="TPR-like_helical_dom_sf"/>
</dbReference>
<evidence type="ECO:0000256" key="1">
    <source>
        <dbReference type="PROSITE-ProRule" id="PRU00339"/>
    </source>
</evidence>
<dbReference type="PROSITE" id="PS50005">
    <property type="entry name" value="TPR"/>
    <property type="match status" value="1"/>
</dbReference>
<evidence type="ECO:0000313" key="5">
    <source>
        <dbReference type="Proteomes" id="UP000448038"/>
    </source>
</evidence>
<keyword evidence="1" id="KW-0802">TPR repeat</keyword>
<dbReference type="PANTHER" id="PTHR44809:SF1">
    <property type="entry name" value="PROTEIN O-MANNOSYL-TRANSFERASE TMTC1"/>
    <property type="match status" value="1"/>
</dbReference>
<accession>A0A510UPQ3</accession>
<evidence type="ECO:0000313" key="3">
    <source>
        <dbReference type="EMBL" id="MUK49887.1"/>
    </source>
</evidence>
<dbReference type="InterPro" id="IPR052943">
    <property type="entry name" value="TMTC_O-mannosyl-trnsfr"/>
</dbReference>
<dbReference type="Proteomes" id="UP000448038">
    <property type="component" value="Unassembled WGS sequence"/>
</dbReference>
<proteinExistence type="predicted"/>
<dbReference type="PANTHER" id="PTHR44809">
    <property type="match status" value="1"/>
</dbReference>
<dbReference type="PROSITE" id="PS51257">
    <property type="entry name" value="PROKAR_LIPOPROTEIN"/>
    <property type="match status" value="1"/>
</dbReference>
<dbReference type="InterPro" id="IPR013360">
    <property type="entry name" value="Pilus_4_PilW"/>
</dbReference>
<dbReference type="EMBL" id="BJTZ01000020">
    <property type="protein sequence ID" value="GEK14825.1"/>
    <property type="molecule type" value="Genomic_DNA"/>
</dbReference>
<feature type="repeat" description="TPR" evidence="1">
    <location>
        <begin position="37"/>
        <end position="70"/>
    </location>
</feature>
<dbReference type="Gene3D" id="1.25.40.10">
    <property type="entry name" value="Tetratricopeptide repeat domain"/>
    <property type="match status" value="1"/>
</dbReference>
<dbReference type="SMART" id="SM00028">
    <property type="entry name" value="TPR"/>
    <property type="match status" value="4"/>
</dbReference>
<evidence type="ECO:0000313" key="2">
    <source>
        <dbReference type="EMBL" id="GEK14825.1"/>
    </source>
</evidence>
<name>A0A510UPQ3_ALIFS</name>
<reference evidence="3 5" key="2">
    <citation type="submission" date="2019-11" db="EMBL/GenBank/DDBJ databases">
        <title>Using colonization assays and comparative genomics to discover symbiosis behaviors and factors in Vibrio fischeri.</title>
        <authorList>
            <person name="Bongrand C."/>
            <person name="Moriano-Gutierrez S."/>
            <person name="Arevalo P."/>
            <person name="Mcfall-Ngai M."/>
            <person name="Visick K."/>
            <person name="Polz M.F."/>
            <person name="Ruby E.G."/>
        </authorList>
    </citation>
    <scope>NUCLEOTIDE SEQUENCE [LARGE SCALE GENOMIC DNA]</scope>
    <source>
        <strain evidence="3">Emors.4.1</strain>
        <strain evidence="5">emors.4.1</strain>
    </source>
</reference>
<dbReference type="InterPro" id="IPR019734">
    <property type="entry name" value="TPR_rpt"/>
</dbReference>
<dbReference type="NCBIfam" id="TIGR02521">
    <property type="entry name" value="type_IV_pilW"/>
    <property type="match status" value="1"/>
</dbReference>
<dbReference type="EMBL" id="WOBN01000018">
    <property type="protein sequence ID" value="MUK49887.1"/>
    <property type="molecule type" value="Genomic_DNA"/>
</dbReference>
<dbReference type="Pfam" id="PF13181">
    <property type="entry name" value="TPR_8"/>
    <property type="match status" value="1"/>
</dbReference>
<dbReference type="RefSeq" id="WP_146865224.1">
    <property type="nucleotide sequence ID" value="NZ_BJTZ01000020.1"/>
</dbReference>
<evidence type="ECO:0000313" key="4">
    <source>
        <dbReference type="Proteomes" id="UP000321787"/>
    </source>
</evidence>
<protein>
    <submittedName>
        <fullName evidence="2">Type IV pilus biogenesis/stability protein PilW</fullName>
    </submittedName>
</protein>
<sequence>MRKWSAALLTIGLLTSAGCVTVDKADEMTKEEVIRAAEARITLGLSYLNAGDMMKARENLELAVQYAPDYYRSQTSLAYYYQQVEEDDLAEKAYKRALRYSSKNGNVLNNYGVFLCKKGRYEEAQEKFTQAIDQPYYYLVSASYENAAMCALSSGDKVTAKTYFERSLAHDPNRIRSTLQLAKLNIDEGNYSEPRIALFKFNKKYGYKPVSLSLLIELEKKAGNAHLVKKYANILGKEYPDSREYQNYINHDDRTY</sequence>
<dbReference type="AlphaFoldDB" id="A0A510UPQ3"/>
<dbReference type="Pfam" id="PF13431">
    <property type="entry name" value="TPR_17"/>
    <property type="match status" value="1"/>
</dbReference>
<dbReference type="Proteomes" id="UP000321787">
    <property type="component" value="Unassembled WGS sequence"/>
</dbReference>
<comment type="caution">
    <text evidence="2">The sequence shown here is derived from an EMBL/GenBank/DDBJ whole genome shotgun (WGS) entry which is preliminary data.</text>
</comment>
<reference evidence="2 4" key="1">
    <citation type="submission" date="2019-07" db="EMBL/GenBank/DDBJ databases">
        <title>Whole genome shotgun sequence of Aliivibrio fischeri NBRC 101058.</title>
        <authorList>
            <person name="Hosoyama A."/>
            <person name="Uohara A."/>
            <person name="Ohji S."/>
            <person name="Ichikawa N."/>
        </authorList>
    </citation>
    <scope>NUCLEOTIDE SEQUENCE [LARGE SCALE GENOMIC DNA]</scope>
    <source>
        <strain evidence="2 4">NBRC 101058</strain>
    </source>
</reference>
<organism evidence="2 4">
    <name type="scientific">Aliivibrio fischeri</name>
    <name type="common">Vibrio fischeri</name>
    <dbReference type="NCBI Taxonomy" id="668"/>
    <lineage>
        <taxon>Bacteria</taxon>
        <taxon>Pseudomonadati</taxon>
        <taxon>Pseudomonadota</taxon>
        <taxon>Gammaproteobacteria</taxon>
        <taxon>Vibrionales</taxon>
        <taxon>Vibrionaceae</taxon>
        <taxon>Aliivibrio</taxon>
    </lineage>
</organism>
<gene>
    <name evidence="3" type="primary">pilW</name>
    <name evidence="2" type="ORF">AFI02nite_28610</name>
    <name evidence="3" type="ORF">GNP88_11985</name>
</gene>